<feature type="region of interest" description="Disordered" evidence="3">
    <location>
        <begin position="1"/>
        <end position="36"/>
    </location>
</feature>
<dbReference type="SUPFAM" id="SSF56112">
    <property type="entry name" value="Protein kinase-like (PK-like)"/>
    <property type="match status" value="1"/>
</dbReference>
<dbReference type="InterPro" id="IPR001245">
    <property type="entry name" value="Ser-Thr/Tyr_kinase_cat_dom"/>
</dbReference>
<dbReference type="PANTHER" id="PTHR24418">
    <property type="entry name" value="TYROSINE-PROTEIN KINASE"/>
    <property type="match status" value="1"/>
</dbReference>
<sequence length="141" mass="15660">MGGNIGKPTSSKEGSEKTELSSNFPQRPDDISTGGECTKSVSVEKQMFSVTQTFENSGLVEQCIMIVLYDFAATLDSQLTVKRGWGQYGDVYEALWKRYNSIVAVKTLKQDVDLNLNDFLAEASIMKNLQHKNLVRLLGES</sequence>
<dbReference type="InterPro" id="IPR000719">
    <property type="entry name" value="Prot_kinase_dom"/>
</dbReference>
<gene>
    <name evidence="5" type="ORF">TASK_LOCUS899</name>
</gene>
<dbReference type="AlphaFoldDB" id="A0A0R3VUB3"/>
<keyword evidence="2" id="KW-0067">ATP-binding</keyword>
<keyword evidence="6" id="KW-1185">Reference proteome</keyword>
<dbReference type="OrthoDB" id="6275922at2759"/>
<dbReference type="WBParaSite" id="TASK_0000089801-mRNA-1">
    <property type="protein sequence ID" value="TASK_0000089801-mRNA-1"/>
    <property type="gene ID" value="TASK_0000089801"/>
</dbReference>
<dbReference type="EMBL" id="UYRS01000154">
    <property type="protein sequence ID" value="VDK22126.1"/>
    <property type="molecule type" value="Genomic_DNA"/>
</dbReference>
<reference evidence="5 6" key="2">
    <citation type="submission" date="2018-11" db="EMBL/GenBank/DDBJ databases">
        <authorList>
            <consortium name="Pathogen Informatics"/>
        </authorList>
    </citation>
    <scope>NUCLEOTIDE SEQUENCE [LARGE SCALE GENOMIC DNA]</scope>
</reference>
<dbReference type="InterPro" id="IPR050198">
    <property type="entry name" value="Non-receptor_tyrosine_kinases"/>
</dbReference>
<dbReference type="Pfam" id="PF07714">
    <property type="entry name" value="PK_Tyr_Ser-Thr"/>
    <property type="match status" value="1"/>
</dbReference>
<evidence type="ECO:0000313" key="5">
    <source>
        <dbReference type="EMBL" id="VDK22126.1"/>
    </source>
</evidence>
<accession>A0A0R3VUB3</accession>
<evidence type="ECO:0000259" key="4">
    <source>
        <dbReference type="PROSITE" id="PS50011"/>
    </source>
</evidence>
<evidence type="ECO:0000256" key="2">
    <source>
        <dbReference type="ARBA" id="ARBA00022840"/>
    </source>
</evidence>
<evidence type="ECO:0000313" key="7">
    <source>
        <dbReference type="WBParaSite" id="TASK_0000089801-mRNA-1"/>
    </source>
</evidence>
<dbReference type="Gene3D" id="3.30.200.20">
    <property type="entry name" value="Phosphorylase Kinase, domain 1"/>
    <property type="match status" value="1"/>
</dbReference>
<protein>
    <submittedName>
        <fullName evidence="7">Non-specific protein-tyrosine kinase</fullName>
    </submittedName>
</protein>
<evidence type="ECO:0000256" key="1">
    <source>
        <dbReference type="ARBA" id="ARBA00022741"/>
    </source>
</evidence>
<dbReference type="Proteomes" id="UP000282613">
    <property type="component" value="Unassembled WGS sequence"/>
</dbReference>
<dbReference type="GO" id="GO:0005524">
    <property type="term" value="F:ATP binding"/>
    <property type="evidence" value="ECO:0007669"/>
    <property type="project" value="UniProtKB-KW"/>
</dbReference>
<dbReference type="PROSITE" id="PS50011">
    <property type="entry name" value="PROTEIN_KINASE_DOM"/>
    <property type="match status" value="1"/>
</dbReference>
<organism evidence="7">
    <name type="scientific">Taenia asiatica</name>
    <name type="common">Asian tapeworm</name>
    <dbReference type="NCBI Taxonomy" id="60517"/>
    <lineage>
        <taxon>Eukaryota</taxon>
        <taxon>Metazoa</taxon>
        <taxon>Spiralia</taxon>
        <taxon>Lophotrochozoa</taxon>
        <taxon>Platyhelminthes</taxon>
        <taxon>Cestoda</taxon>
        <taxon>Eucestoda</taxon>
        <taxon>Cyclophyllidea</taxon>
        <taxon>Taeniidae</taxon>
        <taxon>Taenia</taxon>
    </lineage>
</organism>
<reference evidence="7" key="1">
    <citation type="submission" date="2017-02" db="UniProtKB">
        <authorList>
            <consortium name="WormBaseParasite"/>
        </authorList>
    </citation>
    <scope>IDENTIFICATION</scope>
</reference>
<dbReference type="STRING" id="60517.A0A0R3VUB3"/>
<evidence type="ECO:0000313" key="6">
    <source>
        <dbReference type="Proteomes" id="UP000282613"/>
    </source>
</evidence>
<evidence type="ECO:0000256" key="3">
    <source>
        <dbReference type="SAM" id="MobiDB-lite"/>
    </source>
</evidence>
<feature type="domain" description="Protein kinase" evidence="4">
    <location>
        <begin position="77"/>
        <end position="141"/>
    </location>
</feature>
<dbReference type="GO" id="GO:0004672">
    <property type="term" value="F:protein kinase activity"/>
    <property type="evidence" value="ECO:0007669"/>
    <property type="project" value="InterPro"/>
</dbReference>
<name>A0A0R3VUB3_TAEAS</name>
<proteinExistence type="predicted"/>
<dbReference type="InterPro" id="IPR011009">
    <property type="entry name" value="Kinase-like_dom_sf"/>
</dbReference>
<keyword evidence="1" id="KW-0547">Nucleotide-binding</keyword>